<dbReference type="SMART" id="SM00343">
    <property type="entry name" value="ZnF_C2HC"/>
    <property type="match status" value="2"/>
</dbReference>
<dbReference type="GO" id="GO:0003676">
    <property type="term" value="F:nucleic acid binding"/>
    <property type="evidence" value="ECO:0007669"/>
    <property type="project" value="InterPro"/>
</dbReference>
<gene>
    <name evidence="3" type="ORF">RF55_11963</name>
</gene>
<feature type="domain" description="CCHC-type" evidence="2">
    <location>
        <begin position="135"/>
        <end position="150"/>
    </location>
</feature>
<keyword evidence="4" id="KW-1185">Reference proteome</keyword>
<dbReference type="PROSITE" id="PS50158">
    <property type="entry name" value="ZF_CCHC"/>
    <property type="match status" value="1"/>
</dbReference>
<organism evidence="3 4">
    <name type="scientific">Lasius niger</name>
    <name type="common">Black garden ant</name>
    <dbReference type="NCBI Taxonomy" id="67767"/>
    <lineage>
        <taxon>Eukaryota</taxon>
        <taxon>Metazoa</taxon>
        <taxon>Ecdysozoa</taxon>
        <taxon>Arthropoda</taxon>
        <taxon>Hexapoda</taxon>
        <taxon>Insecta</taxon>
        <taxon>Pterygota</taxon>
        <taxon>Neoptera</taxon>
        <taxon>Endopterygota</taxon>
        <taxon>Hymenoptera</taxon>
        <taxon>Apocrita</taxon>
        <taxon>Aculeata</taxon>
        <taxon>Formicoidea</taxon>
        <taxon>Formicidae</taxon>
        <taxon>Formicinae</taxon>
        <taxon>Lasius</taxon>
        <taxon>Lasius</taxon>
    </lineage>
</organism>
<dbReference type="InterPro" id="IPR001878">
    <property type="entry name" value="Znf_CCHC"/>
</dbReference>
<keyword evidence="1" id="KW-0479">Metal-binding</keyword>
<comment type="caution">
    <text evidence="3">The sequence shown here is derived from an EMBL/GenBank/DDBJ whole genome shotgun (WGS) entry which is preliminary data.</text>
</comment>
<dbReference type="Proteomes" id="UP000036403">
    <property type="component" value="Unassembled WGS sequence"/>
</dbReference>
<evidence type="ECO:0000313" key="4">
    <source>
        <dbReference type="Proteomes" id="UP000036403"/>
    </source>
</evidence>
<dbReference type="OrthoDB" id="7554612at2759"/>
<dbReference type="AlphaFoldDB" id="A0A0J7KDJ5"/>
<dbReference type="EMBL" id="LBMM01008917">
    <property type="protein sequence ID" value="KMQ88533.1"/>
    <property type="molecule type" value="Genomic_DNA"/>
</dbReference>
<evidence type="ECO:0000256" key="1">
    <source>
        <dbReference type="PROSITE-ProRule" id="PRU00047"/>
    </source>
</evidence>
<dbReference type="Gene3D" id="4.10.60.10">
    <property type="entry name" value="Zinc finger, CCHC-type"/>
    <property type="match status" value="1"/>
</dbReference>
<protein>
    <submittedName>
        <fullName evidence="3">Gag-pol polyprotein</fullName>
    </submittedName>
</protein>
<dbReference type="SUPFAM" id="SSF57756">
    <property type="entry name" value="Retrovirus zinc finger-like domains"/>
    <property type="match status" value="1"/>
</dbReference>
<proteinExistence type="predicted"/>
<dbReference type="GO" id="GO:0008270">
    <property type="term" value="F:zinc ion binding"/>
    <property type="evidence" value="ECO:0007669"/>
    <property type="project" value="UniProtKB-KW"/>
</dbReference>
<dbReference type="PaxDb" id="67767-A0A0J7KDJ5"/>
<keyword evidence="1" id="KW-0862">Zinc</keyword>
<name>A0A0J7KDJ5_LASNI</name>
<keyword evidence="1" id="KW-0863">Zinc-finger</keyword>
<reference evidence="3 4" key="1">
    <citation type="submission" date="2015-04" db="EMBL/GenBank/DDBJ databases">
        <title>Lasius niger genome sequencing.</title>
        <authorList>
            <person name="Konorov E.A."/>
            <person name="Nikitin M.A."/>
            <person name="Kirill M.V."/>
            <person name="Chang P."/>
        </authorList>
    </citation>
    <scope>NUCLEOTIDE SEQUENCE [LARGE SCALE GENOMIC DNA]</scope>
    <source>
        <tissue evidence="3">Whole</tissue>
    </source>
</reference>
<evidence type="ECO:0000259" key="2">
    <source>
        <dbReference type="PROSITE" id="PS50158"/>
    </source>
</evidence>
<accession>A0A0J7KDJ5</accession>
<dbReference type="InterPro" id="IPR036875">
    <property type="entry name" value="Znf_CCHC_sf"/>
</dbReference>
<evidence type="ECO:0000313" key="3">
    <source>
        <dbReference type="EMBL" id="KMQ88533.1"/>
    </source>
</evidence>
<sequence>MYIISDSSLFAKIELLIEVLSPGGAEKASRLRDKLQEVLKNDAKVTRPVTKGKIRLIGLHDATSQKEVLSVVSNYCSCINEDIKIGPIHPMRNGLFIVWVQCPLNAAIRIANRQKINLGWTQVRVELLNNRPTQCFKCWKFGHLRHACPSKEDFGRSCFRYGNEGHIARNCEAPPTCRVCKSDGRAFNHRLGSNLCPAAQVSARVRPAPMTTTTNAIIGAPGPSREGEDMIVHEG</sequence>